<evidence type="ECO:0000313" key="3">
    <source>
        <dbReference type="Proteomes" id="UP001365542"/>
    </source>
</evidence>
<comment type="caution">
    <text evidence="2">The sequence shown here is derived from an EMBL/GenBank/DDBJ whole genome shotgun (WGS) entry which is preliminary data.</text>
</comment>
<dbReference type="AlphaFoldDB" id="A0AAV9XLT9"/>
<dbReference type="PROSITE" id="PS50181">
    <property type="entry name" value="FBOX"/>
    <property type="match status" value="1"/>
</dbReference>
<dbReference type="Gene3D" id="1.20.1280.50">
    <property type="match status" value="1"/>
</dbReference>
<accession>A0AAV9XLT9</accession>
<feature type="domain" description="F-box" evidence="1">
    <location>
        <begin position="6"/>
        <end position="51"/>
    </location>
</feature>
<proteinExistence type="predicted"/>
<sequence>MANVQAASIASLPTELIWDILDYLPLRDRVRFLRICKPLHASAYSHLWSRFHLVGYTSPQGYEVRDGSTEEGVGPTGRARLLQLVNELGPDALGFKYIKVMGFERHLFELVGRDAGKDPGNELVRIFASQIEQGKMTLSCAEFAVSPRIERANPRVIDFLIKLRRYTEQKSQEEFSLHLKATSIATVRSDLFDLTKIKRLTLFLDDYYRIDVTVAGTVNYILGLTRVLSVATHLQRLVISGPRYALNAIPQITVMKEPLQQLQDSLSKLKRLRELELEGLIFHPSFFPIPPGNVKKVSLSTVVSMAWWRQFARCPFPEVDELTLYPTHIHASKSSTFEISEASWISDTDEEFSIPGFRNHFFELGDVAVRGLKRFNTANIKKAPCPSDLSICIIRKNKMLEGKVVEQYMDDFREDLDRECQSTFQNAYASCVQSLKFKLEECLEEHIRTNAREYAREVLESPGFDAKRTCNEAIARKFEQEIAPDFVKDYVDKLLKWK</sequence>
<keyword evidence="3" id="KW-1185">Reference proteome</keyword>
<evidence type="ECO:0000313" key="2">
    <source>
        <dbReference type="EMBL" id="KAK6543062.1"/>
    </source>
</evidence>
<protein>
    <recommendedName>
        <fullName evidence="1">F-box domain-containing protein</fullName>
    </recommendedName>
</protein>
<dbReference type="Pfam" id="PF12937">
    <property type="entry name" value="F-box-like"/>
    <property type="match status" value="1"/>
</dbReference>
<dbReference type="Proteomes" id="UP001365542">
    <property type="component" value="Unassembled WGS sequence"/>
</dbReference>
<gene>
    <name evidence="2" type="ORF">TWF694_006988</name>
</gene>
<dbReference type="InterPro" id="IPR001810">
    <property type="entry name" value="F-box_dom"/>
</dbReference>
<dbReference type="SUPFAM" id="SSF81383">
    <property type="entry name" value="F-box domain"/>
    <property type="match status" value="1"/>
</dbReference>
<organism evidence="2 3">
    <name type="scientific">Orbilia ellipsospora</name>
    <dbReference type="NCBI Taxonomy" id="2528407"/>
    <lineage>
        <taxon>Eukaryota</taxon>
        <taxon>Fungi</taxon>
        <taxon>Dikarya</taxon>
        <taxon>Ascomycota</taxon>
        <taxon>Pezizomycotina</taxon>
        <taxon>Orbiliomycetes</taxon>
        <taxon>Orbiliales</taxon>
        <taxon>Orbiliaceae</taxon>
        <taxon>Orbilia</taxon>
    </lineage>
</organism>
<dbReference type="EMBL" id="JAVHJO010000002">
    <property type="protein sequence ID" value="KAK6543062.1"/>
    <property type="molecule type" value="Genomic_DNA"/>
</dbReference>
<name>A0AAV9XLT9_9PEZI</name>
<dbReference type="CDD" id="cd09917">
    <property type="entry name" value="F-box_SF"/>
    <property type="match status" value="1"/>
</dbReference>
<reference evidence="2 3" key="1">
    <citation type="submission" date="2019-10" db="EMBL/GenBank/DDBJ databases">
        <authorList>
            <person name="Palmer J.M."/>
        </authorList>
    </citation>
    <scope>NUCLEOTIDE SEQUENCE [LARGE SCALE GENOMIC DNA]</scope>
    <source>
        <strain evidence="2 3">TWF694</strain>
    </source>
</reference>
<dbReference type="InterPro" id="IPR036047">
    <property type="entry name" value="F-box-like_dom_sf"/>
</dbReference>
<evidence type="ECO:0000259" key="1">
    <source>
        <dbReference type="PROSITE" id="PS50181"/>
    </source>
</evidence>